<protein>
    <submittedName>
        <fullName evidence="2">Uncharacterized protein</fullName>
    </submittedName>
</protein>
<sequence>MWWLELQINLACLKIYSKPCSKSRKRALGVPKARSGQIDQNSTRAMTVKRRSLRKAERVTRVPLKSMT</sequence>
<dbReference type="Proteomes" id="UP000245086">
    <property type="component" value="Unassembled WGS sequence"/>
</dbReference>
<organism evidence="2 3">
    <name type="scientific">Candidatus Phycosocius bacilliformis</name>
    <dbReference type="NCBI Taxonomy" id="1445552"/>
    <lineage>
        <taxon>Bacteria</taxon>
        <taxon>Pseudomonadati</taxon>
        <taxon>Pseudomonadota</taxon>
        <taxon>Alphaproteobacteria</taxon>
        <taxon>Caulobacterales</taxon>
        <taxon>Caulobacterales incertae sedis</taxon>
        <taxon>Candidatus Phycosocius</taxon>
    </lineage>
</organism>
<evidence type="ECO:0000313" key="2">
    <source>
        <dbReference type="EMBL" id="GBF57929.1"/>
    </source>
</evidence>
<proteinExistence type="predicted"/>
<evidence type="ECO:0000256" key="1">
    <source>
        <dbReference type="SAM" id="MobiDB-lite"/>
    </source>
</evidence>
<dbReference type="EMBL" id="BFBR01000004">
    <property type="protein sequence ID" value="GBF57929.1"/>
    <property type="molecule type" value="Genomic_DNA"/>
</dbReference>
<gene>
    <name evidence="2" type="ORF">PbB2_01600</name>
</gene>
<evidence type="ECO:0000313" key="3">
    <source>
        <dbReference type="Proteomes" id="UP000245086"/>
    </source>
</evidence>
<name>A0A2P2EA51_9PROT</name>
<accession>A0A2P2EA51</accession>
<reference evidence="2 3" key="1">
    <citation type="journal article" date="2018" name="Genome Announc.">
        <title>Draft Genome Sequence of "Candidatus Phycosocius bacilliformis," an Alphaproteobacterial Ectosymbiont of the Hydrocarbon-Producing Green Alga Botryococcus braunii.</title>
        <authorList>
            <person name="Tanabe Y."/>
            <person name="Yamaguchi H."/>
            <person name="Watanabe M.M."/>
        </authorList>
    </citation>
    <scope>NUCLEOTIDE SEQUENCE [LARGE SCALE GENOMIC DNA]</scope>
    <source>
        <strain evidence="2 3">BOTRYCO-2</strain>
    </source>
</reference>
<keyword evidence="3" id="KW-1185">Reference proteome</keyword>
<feature type="region of interest" description="Disordered" evidence="1">
    <location>
        <begin position="27"/>
        <end position="52"/>
    </location>
</feature>
<dbReference type="AlphaFoldDB" id="A0A2P2EA51"/>
<comment type="caution">
    <text evidence="2">The sequence shown here is derived from an EMBL/GenBank/DDBJ whole genome shotgun (WGS) entry which is preliminary data.</text>
</comment>